<dbReference type="Pfam" id="PF19081">
    <property type="entry name" value="Ig_7"/>
    <property type="match status" value="1"/>
</dbReference>
<dbReference type="Pfam" id="PF13585">
    <property type="entry name" value="CHU_C"/>
    <property type="match status" value="1"/>
</dbReference>
<proteinExistence type="predicted"/>
<dbReference type="InterPro" id="IPR056573">
    <property type="entry name" value="Lectin_L-type_dom"/>
</dbReference>
<protein>
    <recommendedName>
        <fullName evidence="1">Ig-like domain-containing protein</fullName>
    </recommendedName>
</protein>
<sequence>MIFLPRYERTYKHLRNRVLLGAYSLLIILLLAPLTSSAQFITRGDAVKLSDQCFKITEDKEWRYGYIWWKEKIDLSEPLELEFTIYLGTKDLPGADGIVFLFHNDPRGLEARGRLGEAFGIGAPDPVSPSVAIEFDTHNNTNGSYIDNNTDITADHTTVFYNGNTAAPELPPVPIDPNNEDVENNQCHTYTIKWNPDTKELKLFFDGAERFTHKDDIVKNVFNGNSMVYYGFAGATGGLYNEQTICLQDLNSKPAANDDAAQAVPGKPVTVAVLENDTHTTGSPLTLTRIVKEPKNGTAVISGDKIVYTPSVWFQGNDVLTYYETSDAGSTQCYNKIATAQVIIDVACPSSLPPVELIATGNTAFCEGGSVILSALGQAADAKFTWKRNGLLIEGNKPELAATVAGEYAVNVETICGTVTSNTITVTTIPLPMVQAVTGSARCEPGTMTLTATGGEEGNYRWYNVAEGGVPFPDASSSTFTTPHLDATTTYYVSFIGGNGCESKRSPVQAVIVVLPDIDPYTEVAISRGQTIRLGKGNTTPGIRYEWSPATGLDDPYSATPRANPTETITYTVVATTPAGCQITGQVHVFVRRDIVVPNAFSPNGDGVNETWEVETLEDYPDARVEVFDRWGTRIYEKVRYINEWNGTYKGQPLPVSTYFYVITLSEDIPKHGKKIVGSVSIVH</sequence>
<dbReference type="NCBIfam" id="TIGR04131">
    <property type="entry name" value="Bac_Flav_CTERM"/>
    <property type="match status" value="1"/>
</dbReference>
<comment type="caution">
    <text evidence="2">The sequence shown here is derived from an EMBL/GenBank/DDBJ whole genome shotgun (WGS) entry which is preliminary data.</text>
</comment>
<dbReference type="InterPro" id="IPR044023">
    <property type="entry name" value="Ig_7"/>
</dbReference>
<accession>A0A3D8LB68</accession>
<organism evidence="2 3">
    <name type="scientific">Pontibacter diazotrophicus</name>
    <dbReference type="NCBI Taxonomy" id="1400979"/>
    <lineage>
        <taxon>Bacteria</taxon>
        <taxon>Pseudomonadati</taxon>
        <taxon>Bacteroidota</taxon>
        <taxon>Cytophagia</taxon>
        <taxon>Cytophagales</taxon>
        <taxon>Hymenobacteraceae</taxon>
        <taxon>Pontibacter</taxon>
    </lineage>
</organism>
<reference evidence="3" key="1">
    <citation type="submission" date="2018-08" db="EMBL/GenBank/DDBJ databases">
        <authorList>
            <person name="Liu Z.-W."/>
            <person name="Du Z.-J."/>
        </authorList>
    </citation>
    <scope>NUCLEOTIDE SEQUENCE [LARGE SCALE GENOMIC DNA]</scope>
    <source>
        <strain evidence="3">H4X</strain>
    </source>
</reference>
<dbReference type="SUPFAM" id="SSF49899">
    <property type="entry name" value="Concanavalin A-like lectins/glucanases"/>
    <property type="match status" value="1"/>
</dbReference>
<dbReference type="Proteomes" id="UP000256708">
    <property type="component" value="Unassembled WGS sequence"/>
</dbReference>
<dbReference type="OrthoDB" id="1521709at2"/>
<dbReference type="AlphaFoldDB" id="A0A3D8LB68"/>
<keyword evidence="3" id="KW-1185">Reference proteome</keyword>
<dbReference type="Pfam" id="PF18483">
    <property type="entry name" value="Lectin_L-type_dom"/>
    <property type="match status" value="1"/>
</dbReference>
<gene>
    <name evidence="2" type="ORF">DXT99_13520</name>
</gene>
<dbReference type="CDD" id="cd01951">
    <property type="entry name" value="lectin_L-type"/>
    <property type="match status" value="1"/>
</dbReference>
<dbReference type="InterPro" id="IPR026341">
    <property type="entry name" value="T9SS_type_B"/>
</dbReference>
<evidence type="ECO:0000259" key="1">
    <source>
        <dbReference type="Pfam" id="PF19081"/>
    </source>
</evidence>
<feature type="domain" description="Ig-like" evidence="1">
    <location>
        <begin position="435"/>
        <end position="512"/>
    </location>
</feature>
<dbReference type="InterPro" id="IPR013320">
    <property type="entry name" value="ConA-like_dom_sf"/>
</dbReference>
<dbReference type="GO" id="GO:0005975">
    <property type="term" value="P:carbohydrate metabolic process"/>
    <property type="evidence" value="ECO:0007669"/>
    <property type="project" value="UniProtKB-ARBA"/>
</dbReference>
<dbReference type="GO" id="GO:0004553">
    <property type="term" value="F:hydrolase activity, hydrolyzing O-glycosyl compounds"/>
    <property type="evidence" value="ECO:0007669"/>
    <property type="project" value="UniProtKB-ARBA"/>
</dbReference>
<evidence type="ECO:0000313" key="3">
    <source>
        <dbReference type="Proteomes" id="UP000256708"/>
    </source>
</evidence>
<dbReference type="EMBL" id="QRGR01000013">
    <property type="protein sequence ID" value="RDV14679.1"/>
    <property type="molecule type" value="Genomic_DNA"/>
</dbReference>
<dbReference type="Pfam" id="PF17963">
    <property type="entry name" value="Big_9"/>
    <property type="match status" value="1"/>
</dbReference>
<dbReference type="Gene3D" id="2.60.120.200">
    <property type="match status" value="1"/>
</dbReference>
<evidence type="ECO:0000313" key="2">
    <source>
        <dbReference type="EMBL" id="RDV14679.1"/>
    </source>
</evidence>
<name>A0A3D8LB68_9BACT</name>
<dbReference type="Gene3D" id="2.60.40.2810">
    <property type="match status" value="1"/>
</dbReference>